<feature type="domain" description="Peripheral subunit-binding (PSBD)" evidence="8">
    <location>
        <begin position="100"/>
        <end position="137"/>
    </location>
</feature>
<organism evidence="9 10">
    <name type="scientific">Polycladospora coralii</name>
    <dbReference type="NCBI Taxonomy" id="2771432"/>
    <lineage>
        <taxon>Bacteria</taxon>
        <taxon>Bacillati</taxon>
        <taxon>Bacillota</taxon>
        <taxon>Bacilli</taxon>
        <taxon>Bacillales</taxon>
        <taxon>Thermoactinomycetaceae</taxon>
        <taxon>Polycladospora</taxon>
    </lineage>
</organism>
<dbReference type="GO" id="GO:0016407">
    <property type="term" value="F:acetyltransferase activity"/>
    <property type="evidence" value="ECO:0007669"/>
    <property type="project" value="TreeGrafter"/>
</dbReference>
<dbReference type="InterPro" id="IPR036625">
    <property type="entry name" value="E3-bd_dom_sf"/>
</dbReference>
<dbReference type="SUPFAM" id="SSF51230">
    <property type="entry name" value="Single hybrid motif"/>
    <property type="match status" value="1"/>
</dbReference>
<dbReference type="InterPro" id="IPR023213">
    <property type="entry name" value="CAT-like_dom_sf"/>
</dbReference>
<dbReference type="Pfam" id="PF00198">
    <property type="entry name" value="2-oxoacid_dh"/>
    <property type="match status" value="1"/>
</dbReference>
<evidence type="ECO:0000256" key="4">
    <source>
        <dbReference type="ARBA" id="ARBA00022823"/>
    </source>
</evidence>
<keyword evidence="10" id="KW-1185">Reference proteome</keyword>
<dbReference type="PANTHER" id="PTHR43178:SF5">
    <property type="entry name" value="LIPOAMIDE ACYLTRANSFERASE COMPONENT OF BRANCHED-CHAIN ALPHA-KETO ACID DEHYDROGENASE COMPLEX, MITOCHONDRIAL"/>
    <property type="match status" value="1"/>
</dbReference>
<evidence type="ECO:0000256" key="2">
    <source>
        <dbReference type="ARBA" id="ARBA00007317"/>
    </source>
</evidence>
<dbReference type="EC" id="2.3.1.-" evidence="6"/>
<dbReference type="InterPro" id="IPR011053">
    <property type="entry name" value="Single_hybrid_motif"/>
</dbReference>
<dbReference type="InterPro" id="IPR050743">
    <property type="entry name" value="2-oxoacid_DH_E2_comp"/>
</dbReference>
<dbReference type="Pfam" id="PF02817">
    <property type="entry name" value="E3_binding"/>
    <property type="match status" value="1"/>
</dbReference>
<dbReference type="CDD" id="cd06849">
    <property type="entry name" value="lipoyl_domain"/>
    <property type="match status" value="1"/>
</dbReference>
<keyword evidence="4 6" id="KW-0450">Lipoyl</keyword>
<name>A0A926NHJ9_9BACL</name>
<dbReference type="SUPFAM" id="SSF47005">
    <property type="entry name" value="Peripheral subunit-binding domain of 2-oxo acid dehydrogenase complex"/>
    <property type="match status" value="1"/>
</dbReference>
<evidence type="ECO:0000256" key="6">
    <source>
        <dbReference type="RuleBase" id="RU003423"/>
    </source>
</evidence>
<evidence type="ECO:0000256" key="3">
    <source>
        <dbReference type="ARBA" id="ARBA00022679"/>
    </source>
</evidence>
<dbReference type="AlphaFoldDB" id="A0A926NHJ9"/>
<dbReference type="PROSITE" id="PS00189">
    <property type="entry name" value="LIPOYL"/>
    <property type="match status" value="1"/>
</dbReference>
<comment type="cofactor">
    <cofactor evidence="1 6">
        <name>(R)-lipoate</name>
        <dbReference type="ChEBI" id="CHEBI:83088"/>
    </cofactor>
</comment>
<dbReference type="PANTHER" id="PTHR43178">
    <property type="entry name" value="DIHYDROLIPOAMIDE ACETYLTRANSFERASE COMPONENT OF PYRUVATE DEHYDROGENASE COMPLEX"/>
    <property type="match status" value="1"/>
</dbReference>
<dbReference type="PROSITE" id="PS50968">
    <property type="entry name" value="BIOTINYL_LIPOYL"/>
    <property type="match status" value="1"/>
</dbReference>
<evidence type="ECO:0000313" key="9">
    <source>
        <dbReference type="EMBL" id="MBD1373458.1"/>
    </source>
</evidence>
<accession>A0A926NHJ9</accession>
<gene>
    <name evidence="9" type="ORF">IC620_13980</name>
</gene>
<dbReference type="RefSeq" id="WP_191142537.1">
    <property type="nucleotide sequence ID" value="NZ_JACXAH010000025.1"/>
</dbReference>
<evidence type="ECO:0000259" key="8">
    <source>
        <dbReference type="PROSITE" id="PS51826"/>
    </source>
</evidence>
<evidence type="ECO:0000259" key="7">
    <source>
        <dbReference type="PROSITE" id="PS50968"/>
    </source>
</evidence>
<comment type="similarity">
    <text evidence="2 6">Belongs to the 2-oxoacid dehydrogenase family.</text>
</comment>
<dbReference type="InterPro" id="IPR001078">
    <property type="entry name" value="2-oxoacid_DH_actylTfrase"/>
</dbReference>
<dbReference type="Pfam" id="PF00364">
    <property type="entry name" value="Biotin_lipoyl"/>
    <property type="match status" value="1"/>
</dbReference>
<dbReference type="PROSITE" id="PS51826">
    <property type="entry name" value="PSBD"/>
    <property type="match status" value="1"/>
</dbReference>
<dbReference type="Gene3D" id="3.30.559.10">
    <property type="entry name" value="Chloramphenicol acetyltransferase-like domain"/>
    <property type="match status" value="1"/>
</dbReference>
<evidence type="ECO:0000313" key="10">
    <source>
        <dbReference type="Proteomes" id="UP000661691"/>
    </source>
</evidence>
<dbReference type="Gene3D" id="2.40.50.100">
    <property type="match status" value="1"/>
</dbReference>
<dbReference type="GO" id="GO:0031405">
    <property type="term" value="F:lipoic acid binding"/>
    <property type="evidence" value="ECO:0007669"/>
    <property type="project" value="TreeGrafter"/>
</dbReference>
<reference evidence="9" key="1">
    <citation type="submission" date="2020-09" db="EMBL/GenBank/DDBJ databases">
        <title>A novel bacterium of genus Hazenella, isolated from South China Sea.</title>
        <authorList>
            <person name="Huang H."/>
            <person name="Mo K."/>
            <person name="Hu Y."/>
        </authorList>
    </citation>
    <scope>NUCLEOTIDE SEQUENCE</scope>
    <source>
        <strain evidence="9">IB182357</strain>
    </source>
</reference>
<dbReference type="EMBL" id="JACXAH010000025">
    <property type="protein sequence ID" value="MBD1373458.1"/>
    <property type="molecule type" value="Genomic_DNA"/>
</dbReference>
<dbReference type="Gene3D" id="4.10.320.10">
    <property type="entry name" value="E3-binding domain"/>
    <property type="match status" value="1"/>
</dbReference>
<evidence type="ECO:0000256" key="1">
    <source>
        <dbReference type="ARBA" id="ARBA00001938"/>
    </source>
</evidence>
<proteinExistence type="inferred from homology"/>
<evidence type="ECO:0000256" key="5">
    <source>
        <dbReference type="ARBA" id="ARBA00023315"/>
    </source>
</evidence>
<dbReference type="InterPro" id="IPR003016">
    <property type="entry name" value="2-oxoA_DH_lipoyl-BS"/>
</dbReference>
<dbReference type="SUPFAM" id="SSF52777">
    <property type="entry name" value="CoA-dependent acyltransferases"/>
    <property type="match status" value="1"/>
</dbReference>
<keyword evidence="3 6" id="KW-0808">Transferase</keyword>
<dbReference type="InterPro" id="IPR004167">
    <property type="entry name" value="PSBD"/>
</dbReference>
<dbReference type="Proteomes" id="UP000661691">
    <property type="component" value="Unassembled WGS sequence"/>
</dbReference>
<protein>
    <recommendedName>
        <fullName evidence="6">Dihydrolipoamide acetyltransferase component of pyruvate dehydrogenase complex</fullName>
        <ecNumber evidence="6">2.3.1.-</ecNumber>
    </recommendedName>
</protein>
<sequence>MTVLFRLPDVGEGVAEAEVVKWLVQVGEPITENQPVVEVQTDKAIVELPSPATGALTKQEYAEGEIVPVGAILYEIDGQSLTEEKDESNVLNEILPKRVLAAPSTRRKARERGIPLEEVKGTGPAGRVLDQDLDHWLNQQNTEEDIVDATIKLSPTRRVIAQRLQQSIQQKPHVTHFATVNVNGLVDYRNKQSQDQNKLSYLPILLKIMGKTLQMHPLFNAHYDEQEQKVTPYPSVSIGLATDTENGLLVPVLHQVETKNMDQLSTEASTLMESAKGGKCTAAQLSGSTFTVSNTGPLGGAWATPIINPPEVAIAALHPIERVPVVEREQLGIGWRMNVSLSFDHRVLDGADAIRFTNTLEYYTEDPTRLLREWV</sequence>
<feature type="domain" description="Lipoyl-binding" evidence="7">
    <location>
        <begin position="2"/>
        <end position="77"/>
    </location>
</feature>
<keyword evidence="5 6" id="KW-0012">Acyltransferase</keyword>
<dbReference type="GO" id="GO:0005737">
    <property type="term" value="C:cytoplasm"/>
    <property type="evidence" value="ECO:0007669"/>
    <property type="project" value="TreeGrafter"/>
</dbReference>
<dbReference type="InterPro" id="IPR000089">
    <property type="entry name" value="Biotin_lipoyl"/>
</dbReference>
<comment type="caution">
    <text evidence="9">The sequence shown here is derived from an EMBL/GenBank/DDBJ whole genome shotgun (WGS) entry which is preliminary data.</text>
</comment>